<accession>A0A183SL46</accession>
<reference evidence="3" key="1">
    <citation type="submission" date="2016-06" db="UniProtKB">
        <authorList>
            <consortium name="WormBaseParasite"/>
        </authorList>
    </citation>
    <scope>IDENTIFICATION</scope>
</reference>
<organism evidence="3">
    <name type="scientific">Schistocephalus solidus</name>
    <name type="common">Tapeworm</name>
    <dbReference type="NCBI Taxonomy" id="70667"/>
    <lineage>
        <taxon>Eukaryota</taxon>
        <taxon>Metazoa</taxon>
        <taxon>Spiralia</taxon>
        <taxon>Lophotrochozoa</taxon>
        <taxon>Platyhelminthes</taxon>
        <taxon>Cestoda</taxon>
        <taxon>Eucestoda</taxon>
        <taxon>Diphyllobothriidea</taxon>
        <taxon>Diphyllobothriidae</taxon>
        <taxon>Schistocephalus</taxon>
    </lineage>
</organism>
<reference evidence="1 2" key="2">
    <citation type="submission" date="2018-11" db="EMBL/GenBank/DDBJ databases">
        <authorList>
            <consortium name="Pathogen Informatics"/>
        </authorList>
    </citation>
    <scope>NUCLEOTIDE SEQUENCE [LARGE SCALE GENOMIC DNA]</scope>
    <source>
        <strain evidence="1 2">NST_G2</strain>
    </source>
</reference>
<dbReference type="WBParaSite" id="SSLN_0000510301-mRNA-1">
    <property type="protein sequence ID" value="SSLN_0000510301-mRNA-1"/>
    <property type="gene ID" value="SSLN_0000510301"/>
</dbReference>
<dbReference type="Proteomes" id="UP000275846">
    <property type="component" value="Unassembled WGS sequence"/>
</dbReference>
<evidence type="ECO:0000313" key="3">
    <source>
        <dbReference type="WBParaSite" id="SSLN_0000510301-mRNA-1"/>
    </source>
</evidence>
<evidence type="ECO:0000313" key="2">
    <source>
        <dbReference type="Proteomes" id="UP000275846"/>
    </source>
</evidence>
<dbReference type="OrthoDB" id="6932368at2759"/>
<evidence type="ECO:0000313" key="1">
    <source>
        <dbReference type="EMBL" id="VDL91329.1"/>
    </source>
</evidence>
<proteinExistence type="predicted"/>
<gene>
    <name evidence="1" type="ORF">SSLN_LOCUS4944</name>
</gene>
<keyword evidence="2" id="KW-1185">Reference proteome</keyword>
<protein>
    <submittedName>
        <fullName evidence="1 3">Uncharacterized protein</fullName>
    </submittedName>
</protein>
<dbReference type="EMBL" id="UYSU01033061">
    <property type="protein sequence ID" value="VDL91329.1"/>
    <property type="molecule type" value="Genomic_DNA"/>
</dbReference>
<dbReference type="AlphaFoldDB" id="A0A183SL46"/>
<sequence>MERQATTADWRSCGHNYAFDEVIIPDRVPVPKLLDSASLGSPIMTFWACPETPISQESLALGIFALLRIQFGVFDASQTFQRTNGREIHQLGYISQSESYIQHRDSPHNEVTDTLTGSSIANFQFSP</sequence>
<name>A0A183SL46_SCHSO</name>